<evidence type="ECO:0000313" key="4">
    <source>
        <dbReference type="Proteomes" id="UP001179181"/>
    </source>
</evidence>
<sequence length="192" mass="21850">MIHSARFVAILDACILYPAPVRDLLMHLADVGLYTPKWTDKIHEEWTRNLLQNRPDIASKQLQRTIAAMQNTFPDANVSNYESLIESFKLPDPNDAHVLAAAIRCKADVIVTANMKDFPNKYLQQFDIEAQHPDFFISNLIELNPECALTAFNNQIGNLRNPPMTAHTVLDKLRKAGLQNTSESLDQLWYCE</sequence>
<reference evidence="3 4" key="1">
    <citation type="submission" date="2020-03" db="EMBL/GenBank/DDBJ databases">
        <title>Genomic Encyclopedia of Type Strains, Phase IV (KMG-IV): sequencing the most valuable type-strain genomes for metagenomic binning, comparative biology and taxonomic classification.</title>
        <authorList>
            <person name="Goeker M."/>
        </authorList>
    </citation>
    <scope>NUCLEOTIDE SEQUENCE [LARGE SCALE GENOMIC DNA]</scope>
    <source>
        <strain evidence="3 4">DSM 102865</strain>
    </source>
</reference>
<dbReference type="InterPro" id="IPR058652">
    <property type="entry name" value="VapC50_C"/>
</dbReference>
<evidence type="ECO:0000259" key="1">
    <source>
        <dbReference type="Pfam" id="PF13470"/>
    </source>
</evidence>
<evidence type="ECO:0000259" key="2">
    <source>
        <dbReference type="Pfam" id="PF26343"/>
    </source>
</evidence>
<protein>
    <submittedName>
        <fullName evidence="3">Nucleic acid-binding protein</fullName>
    </submittedName>
</protein>
<dbReference type="EMBL" id="JAASQJ010000003">
    <property type="protein sequence ID" value="NIJ54460.1"/>
    <property type="molecule type" value="Genomic_DNA"/>
</dbReference>
<keyword evidence="4" id="KW-1185">Reference proteome</keyword>
<dbReference type="Proteomes" id="UP001179181">
    <property type="component" value="Unassembled WGS sequence"/>
</dbReference>
<proteinExistence type="predicted"/>
<dbReference type="Pfam" id="PF13470">
    <property type="entry name" value="PIN_3"/>
    <property type="match status" value="1"/>
</dbReference>
<evidence type="ECO:0000313" key="3">
    <source>
        <dbReference type="EMBL" id="NIJ54460.1"/>
    </source>
</evidence>
<accession>A0ABX0US46</accession>
<dbReference type="InterPro" id="IPR002716">
    <property type="entry name" value="PIN_dom"/>
</dbReference>
<dbReference type="RefSeq" id="WP_167272681.1">
    <property type="nucleotide sequence ID" value="NZ_JAASQJ010000003.1"/>
</dbReference>
<feature type="domain" description="VapC50 C-terminal" evidence="2">
    <location>
        <begin position="133"/>
        <end position="185"/>
    </location>
</feature>
<dbReference type="InterPro" id="IPR029060">
    <property type="entry name" value="PIN-like_dom_sf"/>
</dbReference>
<name>A0ABX0US46_9BACT</name>
<dbReference type="SUPFAM" id="SSF88723">
    <property type="entry name" value="PIN domain-like"/>
    <property type="match status" value="1"/>
</dbReference>
<feature type="domain" description="PIN" evidence="1">
    <location>
        <begin position="11"/>
        <end position="115"/>
    </location>
</feature>
<organism evidence="3 4">
    <name type="scientific">Dyadobacter arcticus</name>
    <dbReference type="NCBI Taxonomy" id="1078754"/>
    <lineage>
        <taxon>Bacteria</taxon>
        <taxon>Pseudomonadati</taxon>
        <taxon>Bacteroidota</taxon>
        <taxon>Cytophagia</taxon>
        <taxon>Cytophagales</taxon>
        <taxon>Spirosomataceae</taxon>
        <taxon>Dyadobacter</taxon>
    </lineage>
</organism>
<dbReference type="Pfam" id="PF26343">
    <property type="entry name" value="VapC50_C"/>
    <property type="match status" value="1"/>
</dbReference>
<gene>
    <name evidence="3" type="ORF">FHS68_003642</name>
</gene>
<comment type="caution">
    <text evidence="3">The sequence shown here is derived from an EMBL/GenBank/DDBJ whole genome shotgun (WGS) entry which is preliminary data.</text>
</comment>